<feature type="region of interest" description="Disordered" evidence="1">
    <location>
        <begin position="371"/>
        <end position="393"/>
    </location>
</feature>
<feature type="non-terminal residue" evidence="2">
    <location>
        <position position="1"/>
    </location>
</feature>
<protein>
    <submittedName>
        <fullName evidence="2">Uncharacterized protein</fullName>
    </submittedName>
</protein>
<evidence type="ECO:0000256" key="1">
    <source>
        <dbReference type="SAM" id="MobiDB-lite"/>
    </source>
</evidence>
<feature type="compositionally biased region" description="Polar residues" evidence="1">
    <location>
        <begin position="372"/>
        <end position="384"/>
    </location>
</feature>
<dbReference type="AlphaFoldDB" id="A0A564Y6H8"/>
<dbReference type="Proteomes" id="UP000321570">
    <property type="component" value="Unassembled WGS sequence"/>
</dbReference>
<evidence type="ECO:0000313" key="3">
    <source>
        <dbReference type="Proteomes" id="UP000321570"/>
    </source>
</evidence>
<sequence>QHSNQILREENTKLLNQLHDSIPIPPPQTSSDQLMTSMNDVSMSMVCDETMTPTNYFKPIPGVNTILACGEKTRIDKDQSTALTAKVCQGIDQIAQMFYDSDSVQQSQDYSNETLNMGDQTVGISDPNPYPQKISAPLYPSNKENSPRKSCGLLIWKNEPSASLNIHKDLPPPEIPLGNRPGGLKVHKDESKKSVGLQIFKDPEGVAGRSEFQRPLPAFDDGQRFSLPKSLHQQPIRDENLVPRPLHDDFSQLNLTGSRIDLVPCCASTAVFQVPKPAVLPSPIALISGGSANLISSPTIEPKVETQSKKSALQEFKRQSDDNDMDMGNSGSESPNRPASPLAAAFNQFVHSPDKSGRLRIDATKFMEAFLTNKSKNPASSSGTNERKWPPLF</sequence>
<keyword evidence="3" id="KW-1185">Reference proteome</keyword>
<accession>A0A564Y6H8</accession>
<gene>
    <name evidence="2" type="ORF">WMSIL1_LOCUS3445</name>
</gene>
<organism evidence="2 3">
    <name type="scientific">Hymenolepis diminuta</name>
    <name type="common">Rat tapeworm</name>
    <dbReference type="NCBI Taxonomy" id="6216"/>
    <lineage>
        <taxon>Eukaryota</taxon>
        <taxon>Metazoa</taxon>
        <taxon>Spiralia</taxon>
        <taxon>Lophotrochozoa</taxon>
        <taxon>Platyhelminthes</taxon>
        <taxon>Cestoda</taxon>
        <taxon>Eucestoda</taxon>
        <taxon>Cyclophyllidea</taxon>
        <taxon>Hymenolepididae</taxon>
        <taxon>Hymenolepis</taxon>
    </lineage>
</organism>
<evidence type="ECO:0000313" key="2">
    <source>
        <dbReference type="EMBL" id="VUZ42892.1"/>
    </source>
</evidence>
<proteinExistence type="predicted"/>
<feature type="region of interest" description="Disordered" evidence="1">
    <location>
        <begin position="302"/>
        <end position="343"/>
    </location>
</feature>
<dbReference type="EMBL" id="CABIJS010000110">
    <property type="protein sequence ID" value="VUZ42892.1"/>
    <property type="molecule type" value="Genomic_DNA"/>
</dbReference>
<name>A0A564Y6H8_HYMDI</name>
<reference evidence="2 3" key="1">
    <citation type="submission" date="2019-07" db="EMBL/GenBank/DDBJ databases">
        <authorList>
            <person name="Jastrzebski P J."/>
            <person name="Paukszto L."/>
            <person name="Jastrzebski P J."/>
        </authorList>
    </citation>
    <scope>NUCLEOTIDE SEQUENCE [LARGE SCALE GENOMIC DNA]</scope>
    <source>
        <strain evidence="2 3">WMS-il1</strain>
    </source>
</reference>